<gene>
    <name evidence="2" type="ORF">AVDCRST_MAG91-2630</name>
</gene>
<feature type="non-terminal residue" evidence="2">
    <location>
        <position position="53"/>
    </location>
</feature>
<dbReference type="EMBL" id="CADCVX010000469">
    <property type="protein sequence ID" value="CAA9527115.1"/>
    <property type="molecule type" value="Genomic_DNA"/>
</dbReference>
<accession>A0A6J4TNM8</accession>
<protein>
    <submittedName>
        <fullName evidence="2">Uncharacterized protein</fullName>
    </submittedName>
</protein>
<feature type="non-terminal residue" evidence="2">
    <location>
        <position position="1"/>
    </location>
</feature>
<evidence type="ECO:0000256" key="1">
    <source>
        <dbReference type="SAM" id="MobiDB-lite"/>
    </source>
</evidence>
<name>A0A6J4TNM8_9SPHN</name>
<proteinExistence type="predicted"/>
<dbReference type="AlphaFoldDB" id="A0A6J4TNM8"/>
<organism evidence="2">
    <name type="scientific">uncultured Sphingomonadaceae bacterium</name>
    <dbReference type="NCBI Taxonomy" id="169976"/>
    <lineage>
        <taxon>Bacteria</taxon>
        <taxon>Pseudomonadati</taxon>
        <taxon>Pseudomonadota</taxon>
        <taxon>Alphaproteobacteria</taxon>
        <taxon>Sphingomonadales</taxon>
        <taxon>Sphingomonadaceae</taxon>
        <taxon>environmental samples</taxon>
    </lineage>
</organism>
<reference evidence="2" key="1">
    <citation type="submission" date="2020-02" db="EMBL/GenBank/DDBJ databases">
        <authorList>
            <person name="Meier V. D."/>
        </authorList>
    </citation>
    <scope>NUCLEOTIDE SEQUENCE</scope>
    <source>
        <strain evidence="2">AVDCRST_MAG91</strain>
    </source>
</reference>
<evidence type="ECO:0000313" key="2">
    <source>
        <dbReference type="EMBL" id="CAA9527115.1"/>
    </source>
</evidence>
<feature type="compositionally biased region" description="Polar residues" evidence="1">
    <location>
        <begin position="12"/>
        <end position="22"/>
    </location>
</feature>
<feature type="region of interest" description="Disordered" evidence="1">
    <location>
        <begin position="1"/>
        <end position="53"/>
    </location>
</feature>
<sequence>GHELQFLRRSLRGSQRTAQLPSGTADLAVDRRGNPGGPRRRAFPAPAYSQRPI</sequence>